<dbReference type="PANTHER" id="PTHR41729:SF1">
    <property type="entry name" value="GLUTAMYL-TRNA SYNTHETASE"/>
    <property type="match status" value="1"/>
</dbReference>
<comment type="caution">
    <text evidence="1">The sequence shown here is derived from an EMBL/GenBank/DDBJ whole genome shotgun (WGS) entry which is preliminary data.</text>
</comment>
<keyword evidence="2" id="KW-1185">Reference proteome</keyword>
<organism evidence="1 2">
    <name type="scientific">Psychromonas aquatilis</name>
    <dbReference type="NCBI Taxonomy" id="2005072"/>
    <lineage>
        <taxon>Bacteria</taxon>
        <taxon>Pseudomonadati</taxon>
        <taxon>Pseudomonadota</taxon>
        <taxon>Gammaproteobacteria</taxon>
        <taxon>Alteromonadales</taxon>
        <taxon>Psychromonadaceae</taxon>
        <taxon>Psychromonas</taxon>
    </lineage>
</organism>
<dbReference type="EMBL" id="JBAKAZ010000025">
    <property type="protein sequence ID" value="MEL0629577.1"/>
    <property type="molecule type" value="Genomic_DNA"/>
</dbReference>
<sequence length="200" mass="23095">MTQGKLKQAIELIDLANHQDPNKETVDNVEWAKEHLYSVRMSEMLARFKTNADQVLQIACRGQHMLRWQSARSDYPLGKQGYHQWRTELYTFHANHVAKIMEEVGYDQNAIDRAKTAVSKKSIKRNADSQLLEDVAGLVFIEHYMLAFAQKHPEYSEEKWMAIILKTWKKMSEAAHEFVLAGKITLPAPLQNLIIKSISE</sequence>
<evidence type="ECO:0000313" key="2">
    <source>
        <dbReference type="Proteomes" id="UP001369082"/>
    </source>
</evidence>
<dbReference type="PANTHER" id="PTHR41729">
    <property type="entry name" value="GLUTAMYL-TRNA SYNTHETASE"/>
    <property type="match status" value="1"/>
</dbReference>
<protein>
    <submittedName>
        <fullName evidence="1">DUF4202 domain-containing protein</fullName>
    </submittedName>
</protein>
<gene>
    <name evidence="1" type="ORF">V6256_08140</name>
</gene>
<name>A0ABU9GQH4_9GAMM</name>
<proteinExistence type="predicted"/>
<dbReference type="InterPro" id="IPR025255">
    <property type="entry name" value="DUF4202"/>
</dbReference>
<dbReference type="RefSeq" id="WP_341597634.1">
    <property type="nucleotide sequence ID" value="NZ_JBAKAZ010000025.1"/>
</dbReference>
<evidence type="ECO:0000313" key="1">
    <source>
        <dbReference type="EMBL" id="MEL0629577.1"/>
    </source>
</evidence>
<dbReference type="Pfam" id="PF13875">
    <property type="entry name" value="DUF4202"/>
    <property type="match status" value="1"/>
</dbReference>
<reference evidence="1 2" key="1">
    <citation type="submission" date="2024-02" db="EMBL/GenBank/DDBJ databases">
        <title>Bacteria isolated from the canopy kelp, Nereocystis luetkeana.</title>
        <authorList>
            <person name="Pfister C.A."/>
            <person name="Younker I.T."/>
            <person name="Light S.H."/>
        </authorList>
    </citation>
    <scope>NUCLEOTIDE SEQUENCE [LARGE SCALE GENOMIC DNA]</scope>
    <source>
        <strain evidence="1 2">TI.1.05</strain>
    </source>
</reference>
<dbReference type="Proteomes" id="UP001369082">
    <property type="component" value="Unassembled WGS sequence"/>
</dbReference>
<accession>A0ABU9GQH4</accession>